<keyword evidence="2" id="KW-1185">Reference proteome</keyword>
<dbReference type="GO" id="GO:0004386">
    <property type="term" value="F:helicase activity"/>
    <property type="evidence" value="ECO:0007669"/>
    <property type="project" value="UniProtKB-KW"/>
</dbReference>
<evidence type="ECO:0000313" key="2">
    <source>
        <dbReference type="Proteomes" id="UP000478052"/>
    </source>
</evidence>
<keyword evidence="1" id="KW-0067">ATP-binding</keyword>
<accession>A0A6G0Z0H2</accession>
<proteinExistence type="predicted"/>
<name>A0A6G0Z0H2_APHCR</name>
<dbReference type="PANTHER" id="PTHR10492:SF57">
    <property type="entry name" value="ATP-DEPENDENT DNA HELICASE"/>
    <property type="match status" value="1"/>
</dbReference>
<keyword evidence="1" id="KW-0347">Helicase</keyword>
<dbReference type="Proteomes" id="UP000478052">
    <property type="component" value="Unassembled WGS sequence"/>
</dbReference>
<comment type="caution">
    <text evidence="1">The sequence shown here is derived from an EMBL/GenBank/DDBJ whole genome shotgun (WGS) entry which is preliminary data.</text>
</comment>
<organism evidence="1 2">
    <name type="scientific">Aphis craccivora</name>
    <name type="common">Cowpea aphid</name>
    <dbReference type="NCBI Taxonomy" id="307492"/>
    <lineage>
        <taxon>Eukaryota</taxon>
        <taxon>Metazoa</taxon>
        <taxon>Ecdysozoa</taxon>
        <taxon>Arthropoda</taxon>
        <taxon>Hexapoda</taxon>
        <taxon>Insecta</taxon>
        <taxon>Pterygota</taxon>
        <taxon>Neoptera</taxon>
        <taxon>Paraneoptera</taxon>
        <taxon>Hemiptera</taxon>
        <taxon>Sternorrhyncha</taxon>
        <taxon>Aphidomorpha</taxon>
        <taxon>Aphidoidea</taxon>
        <taxon>Aphididae</taxon>
        <taxon>Aphidini</taxon>
        <taxon>Aphis</taxon>
        <taxon>Aphis</taxon>
    </lineage>
</organism>
<keyword evidence="1" id="KW-0547">Nucleotide-binding</keyword>
<dbReference type="AlphaFoldDB" id="A0A6G0Z0H2"/>
<dbReference type="OrthoDB" id="6579077at2759"/>
<sequence length="215" mass="25349">MTSKLMKNHLNLWKISRNSDYSIEHLISKVYSDIVEIENKDYQRMCQRTILVTRNGSVDEINNPILTKFQKIYKDAVHYPQEYLNSLNPSGLPHIPLNVQLILFKNLKPLNLCYGTRLQVKFLRDNVIVVIILTGPAVGLIPRKPMITNDLPFNFKIFQFPVGIDLRQECFSHGKLYVAYSRCQDRFAEKIRMFFCHKKIKLKISFTQKYLKIYF</sequence>
<protein>
    <submittedName>
        <fullName evidence="1">ATP-dependent DNA helicase PIF1-like</fullName>
    </submittedName>
</protein>
<evidence type="ECO:0000313" key="1">
    <source>
        <dbReference type="EMBL" id="KAF0764008.1"/>
    </source>
</evidence>
<dbReference type="PANTHER" id="PTHR10492">
    <property type="match status" value="1"/>
</dbReference>
<dbReference type="EMBL" id="VUJU01001746">
    <property type="protein sequence ID" value="KAF0764008.1"/>
    <property type="molecule type" value="Genomic_DNA"/>
</dbReference>
<keyword evidence="1" id="KW-0378">Hydrolase</keyword>
<reference evidence="1 2" key="1">
    <citation type="submission" date="2019-08" db="EMBL/GenBank/DDBJ databases">
        <title>Whole genome of Aphis craccivora.</title>
        <authorList>
            <person name="Voronova N.V."/>
            <person name="Shulinski R.S."/>
            <person name="Bandarenka Y.V."/>
            <person name="Zhorov D.G."/>
            <person name="Warner D."/>
        </authorList>
    </citation>
    <scope>NUCLEOTIDE SEQUENCE [LARGE SCALE GENOMIC DNA]</scope>
    <source>
        <strain evidence="1">180601</strain>
        <tissue evidence="1">Whole Body</tissue>
    </source>
</reference>
<gene>
    <name evidence="1" type="ORF">FWK35_00002873</name>
</gene>